<dbReference type="AlphaFoldDB" id="A0A834YG08"/>
<dbReference type="PROSITE" id="PS50089">
    <property type="entry name" value="ZF_RING_2"/>
    <property type="match status" value="1"/>
</dbReference>
<dbReference type="OrthoDB" id="1711136at2759"/>
<evidence type="ECO:0000256" key="1">
    <source>
        <dbReference type="ARBA" id="ARBA00022723"/>
    </source>
</evidence>
<protein>
    <recommendedName>
        <fullName evidence="6">RING-type domain-containing protein</fullName>
    </recommendedName>
</protein>
<evidence type="ECO:0000256" key="2">
    <source>
        <dbReference type="ARBA" id="ARBA00022771"/>
    </source>
</evidence>
<evidence type="ECO:0000256" key="3">
    <source>
        <dbReference type="ARBA" id="ARBA00022833"/>
    </source>
</evidence>
<organism evidence="7 8">
    <name type="scientific">Tetracentron sinense</name>
    <name type="common">Spur-leaf</name>
    <dbReference type="NCBI Taxonomy" id="13715"/>
    <lineage>
        <taxon>Eukaryota</taxon>
        <taxon>Viridiplantae</taxon>
        <taxon>Streptophyta</taxon>
        <taxon>Embryophyta</taxon>
        <taxon>Tracheophyta</taxon>
        <taxon>Spermatophyta</taxon>
        <taxon>Magnoliopsida</taxon>
        <taxon>Trochodendrales</taxon>
        <taxon>Trochodendraceae</taxon>
        <taxon>Tetracentron</taxon>
    </lineage>
</organism>
<dbReference type="FunFam" id="3.30.40.10:FF:000239">
    <property type="entry name" value="probable BOI-related E3 ubiquitin-protein ligase 2"/>
    <property type="match status" value="1"/>
</dbReference>
<comment type="caution">
    <text evidence="7">The sequence shown here is derived from an EMBL/GenBank/DDBJ whole genome shotgun (WGS) entry which is preliminary data.</text>
</comment>
<dbReference type="PANTHER" id="PTHR42647">
    <property type="entry name" value="SBP (S-RIBONUCLEASE BINDING PROTEIN) FAMILY PROTEIN"/>
    <property type="match status" value="1"/>
</dbReference>
<name>A0A834YG08_TETSI</name>
<dbReference type="CDD" id="cd16649">
    <property type="entry name" value="mRING-HC-C3HC5_CGRF1-like"/>
    <property type="match status" value="1"/>
</dbReference>
<dbReference type="OMA" id="CNEINDG"/>
<dbReference type="PIRSF" id="PIRSF036836">
    <property type="entry name" value="RNase_bind_SBP1"/>
    <property type="match status" value="1"/>
</dbReference>
<keyword evidence="1" id="KW-0479">Metal-binding</keyword>
<accession>A0A834YG08</accession>
<keyword evidence="3" id="KW-0862">Zinc</keyword>
<evidence type="ECO:0000259" key="6">
    <source>
        <dbReference type="PROSITE" id="PS50089"/>
    </source>
</evidence>
<dbReference type="GO" id="GO:0004842">
    <property type="term" value="F:ubiquitin-protein transferase activity"/>
    <property type="evidence" value="ECO:0007669"/>
    <property type="project" value="TreeGrafter"/>
</dbReference>
<keyword evidence="5" id="KW-0175">Coiled coil</keyword>
<keyword evidence="8" id="KW-1185">Reference proteome</keyword>
<dbReference type="PANTHER" id="PTHR42647:SF5">
    <property type="entry name" value="SBP (S-RIBONUCLEASE BINDING PROTEIN) FAMILY PROTEIN"/>
    <property type="match status" value="1"/>
</dbReference>
<reference evidence="7 8" key="1">
    <citation type="submission" date="2020-04" db="EMBL/GenBank/DDBJ databases">
        <title>Plant Genome Project.</title>
        <authorList>
            <person name="Zhang R.-G."/>
        </authorList>
    </citation>
    <scope>NUCLEOTIDE SEQUENCE [LARGE SCALE GENOMIC DNA]</scope>
    <source>
        <strain evidence="7">YNK0</strain>
        <tissue evidence="7">Leaf</tissue>
    </source>
</reference>
<sequence length="327" mass="35633">MAVQAQYPSNILLFNRNGQDLKNALGGDFPLQPQQSGYFDQSHMFFNNGAGANPRKRGREVLGSAAAAATAAAPINLFSLQSQPPPSTLINLAQFHNQQPNVVSTGLRLAFGDQQQQNIVLPSSNLSSLLSEDLTAQIKQQRDELDQFLQAQGEQLRRTLAVTRQRHYHTLLGAAEESAGRRLREKDAEMEKAARQNAELEARVAQLRAEAQVWQAKARVQEVTAVSLQTQLQQAMTSRGGAHDMREEGGGFAVGGDTYAEDAESAYIDPERVVSSGPMCKGCRKRAASVVLLPCRHLCLCTDCDAAVEACPLCLSFRSASVEVYFS</sequence>
<feature type="domain" description="RING-type" evidence="6">
    <location>
        <begin position="280"/>
        <end position="314"/>
    </location>
</feature>
<dbReference type="InterPro" id="IPR013083">
    <property type="entry name" value="Znf_RING/FYVE/PHD"/>
</dbReference>
<evidence type="ECO:0000256" key="4">
    <source>
        <dbReference type="PROSITE-ProRule" id="PRU00175"/>
    </source>
</evidence>
<evidence type="ECO:0000256" key="5">
    <source>
        <dbReference type="SAM" id="Coils"/>
    </source>
</evidence>
<dbReference type="EMBL" id="JABCRI010000021">
    <property type="protein sequence ID" value="KAF8380629.1"/>
    <property type="molecule type" value="Genomic_DNA"/>
</dbReference>
<evidence type="ECO:0000313" key="8">
    <source>
        <dbReference type="Proteomes" id="UP000655225"/>
    </source>
</evidence>
<dbReference type="GO" id="GO:0008270">
    <property type="term" value="F:zinc ion binding"/>
    <property type="evidence" value="ECO:0007669"/>
    <property type="project" value="UniProtKB-KW"/>
</dbReference>
<keyword evidence="2 4" id="KW-0863">Zinc-finger</keyword>
<dbReference type="Pfam" id="PF13920">
    <property type="entry name" value="zf-C3HC4_3"/>
    <property type="match status" value="1"/>
</dbReference>
<proteinExistence type="predicted"/>
<evidence type="ECO:0000313" key="7">
    <source>
        <dbReference type="EMBL" id="KAF8380629.1"/>
    </source>
</evidence>
<feature type="coiled-coil region" evidence="5">
    <location>
        <begin position="183"/>
        <end position="217"/>
    </location>
</feature>
<dbReference type="InterPro" id="IPR001841">
    <property type="entry name" value="Znf_RING"/>
</dbReference>
<dbReference type="Proteomes" id="UP000655225">
    <property type="component" value="Unassembled WGS sequence"/>
</dbReference>
<dbReference type="Gene3D" id="3.30.40.10">
    <property type="entry name" value="Zinc/RING finger domain, C3HC4 (zinc finger)"/>
    <property type="match status" value="1"/>
</dbReference>
<gene>
    <name evidence="7" type="ORF">HHK36_028118</name>
</gene>